<gene>
    <name evidence="1" type="ORF">APZ42_003999</name>
</gene>
<dbReference type="SUPFAM" id="SSF53098">
    <property type="entry name" value="Ribonuclease H-like"/>
    <property type="match status" value="1"/>
</dbReference>
<accession>A0A164HB87</accession>
<feature type="non-terminal residue" evidence="1">
    <location>
        <position position="145"/>
    </location>
</feature>
<evidence type="ECO:0000313" key="2">
    <source>
        <dbReference type="Proteomes" id="UP000076858"/>
    </source>
</evidence>
<protein>
    <submittedName>
        <fullName evidence="1">Putative Zinc finger BED domain-containing protein</fullName>
    </submittedName>
</protein>
<dbReference type="EMBL" id="LRGB01012211">
    <property type="protein sequence ID" value="KZR99936.1"/>
    <property type="molecule type" value="Genomic_DNA"/>
</dbReference>
<organism evidence="1 2">
    <name type="scientific">Daphnia magna</name>
    <dbReference type="NCBI Taxonomy" id="35525"/>
    <lineage>
        <taxon>Eukaryota</taxon>
        <taxon>Metazoa</taxon>
        <taxon>Ecdysozoa</taxon>
        <taxon>Arthropoda</taxon>
        <taxon>Crustacea</taxon>
        <taxon>Branchiopoda</taxon>
        <taxon>Diplostraca</taxon>
        <taxon>Cladocera</taxon>
        <taxon>Anomopoda</taxon>
        <taxon>Daphniidae</taxon>
        <taxon>Daphnia</taxon>
    </lineage>
</organism>
<feature type="non-terminal residue" evidence="1">
    <location>
        <position position="1"/>
    </location>
</feature>
<dbReference type="Proteomes" id="UP000076858">
    <property type="component" value="Unassembled WGS sequence"/>
</dbReference>
<dbReference type="AlphaFoldDB" id="A0A164HB87"/>
<reference evidence="1 2" key="1">
    <citation type="submission" date="2016-03" db="EMBL/GenBank/DDBJ databases">
        <title>EvidentialGene: Evidence-directed Construction of Genes on Genomes.</title>
        <authorList>
            <person name="Gilbert D.G."/>
            <person name="Choi J.-H."/>
            <person name="Mockaitis K."/>
            <person name="Colbourne J."/>
            <person name="Pfrender M."/>
        </authorList>
    </citation>
    <scope>NUCLEOTIDE SEQUENCE [LARGE SCALE GENOMIC DNA]</scope>
    <source>
        <strain evidence="1 2">Xinb3</strain>
        <tissue evidence="1">Complete organism</tissue>
    </source>
</reference>
<evidence type="ECO:0000313" key="1">
    <source>
        <dbReference type="EMBL" id="KZR99936.1"/>
    </source>
</evidence>
<keyword evidence="2" id="KW-1185">Reference proteome</keyword>
<dbReference type="OrthoDB" id="6769664at2759"/>
<dbReference type="InterPro" id="IPR012337">
    <property type="entry name" value="RNaseH-like_sf"/>
</dbReference>
<name>A0A164HB87_9CRUS</name>
<proteinExistence type="predicted"/>
<sequence>ISAINCQNVRQEILKVASDRRASISKEVAGKLLCVKFDCCTRLDRSILGINIQYAEKGKIILKTLGMIEVYGRHTGEYIKELMLECIFSYGISANQINSLTSDNGSNIIKSVQFFLDGDEEEEDIDFDELNINNDEEEEELVITE</sequence>
<comment type="caution">
    <text evidence="1">The sequence shown here is derived from an EMBL/GenBank/DDBJ whole genome shotgun (WGS) entry which is preliminary data.</text>
</comment>